<dbReference type="Pfam" id="PF04655">
    <property type="entry name" value="APH_6_hur"/>
    <property type="match status" value="1"/>
</dbReference>
<keyword evidence="1" id="KW-0808">Transferase</keyword>
<dbReference type="GO" id="GO:0016301">
    <property type="term" value="F:kinase activity"/>
    <property type="evidence" value="ECO:0007669"/>
    <property type="project" value="UniProtKB-KW"/>
</dbReference>
<dbReference type="Gene3D" id="3.90.1200.10">
    <property type="match status" value="1"/>
</dbReference>
<sequence>MHLPKELIKNILSIYGSIGREWLDNLPNLLSHYAKKWHLTVKDCFNNANFNVVAEVVLENGHAAILKCGVPSKEFINEVAALRHFNGVGSVKLLDAEVGAGIMLLEKLVPGTLLEECSDETQSIIITSVELMRKLHRPCQETTKFPSLANWFQGLQRLYQYFQGGTGPFPKSLIERANTISQELLISIQSPVLLHGDLHYGNILLSDKYGWLVIDPKGVIGEREYEIPFPRLKGEINKTLIKRRLDQFIEISGFDRRRVLGWAFCKAVLAAWWLFEDQGEIWQPFLTCAEILKQ</sequence>
<dbReference type="AlphaFoldDB" id="A0A2Z5UUU9"/>
<keyword evidence="2" id="KW-1185">Reference proteome</keyword>
<organism evidence="1 2">
    <name type="scientific">Candidatus Rickettsiella viridis</name>
    <dbReference type="NCBI Taxonomy" id="676208"/>
    <lineage>
        <taxon>Bacteria</taxon>
        <taxon>Pseudomonadati</taxon>
        <taxon>Pseudomonadota</taxon>
        <taxon>Gammaproteobacteria</taxon>
        <taxon>Legionellales</taxon>
        <taxon>Coxiellaceae</taxon>
        <taxon>Rickettsiella</taxon>
    </lineage>
</organism>
<dbReference type="InterPro" id="IPR006748">
    <property type="entry name" value="NH2Glyco/OHUrea_AB-resist_kin"/>
</dbReference>
<dbReference type="KEGG" id="rvi:RVIR1_01830"/>
<dbReference type="Proteomes" id="UP000282483">
    <property type="component" value="Chromosome"/>
</dbReference>
<dbReference type="OrthoDB" id="3638028at2"/>
<dbReference type="InterPro" id="IPR011009">
    <property type="entry name" value="Kinase-like_dom_sf"/>
</dbReference>
<evidence type="ECO:0000313" key="1">
    <source>
        <dbReference type="EMBL" id="BBB14720.1"/>
    </source>
</evidence>
<dbReference type="GO" id="GO:0016773">
    <property type="term" value="F:phosphotransferase activity, alcohol group as acceptor"/>
    <property type="evidence" value="ECO:0007669"/>
    <property type="project" value="InterPro"/>
</dbReference>
<proteinExistence type="predicted"/>
<keyword evidence="1" id="KW-0418">Kinase</keyword>
<protein>
    <submittedName>
        <fullName evidence="1">Aminoglycoside/hydroxyurea antibiotic resistance kinase</fullName>
    </submittedName>
</protein>
<dbReference type="EMBL" id="AP018005">
    <property type="protein sequence ID" value="BBB14720.1"/>
    <property type="molecule type" value="Genomic_DNA"/>
</dbReference>
<evidence type="ECO:0000313" key="2">
    <source>
        <dbReference type="Proteomes" id="UP000282483"/>
    </source>
</evidence>
<dbReference type="SUPFAM" id="SSF56112">
    <property type="entry name" value="Protein kinase-like (PK-like)"/>
    <property type="match status" value="1"/>
</dbReference>
<name>A0A2Z5UUU9_9COXI</name>
<gene>
    <name evidence="1" type="ORF">RVIR1_01830</name>
</gene>
<dbReference type="GO" id="GO:0019748">
    <property type="term" value="P:secondary metabolic process"/>
    <property type="evidence" value="ECO:0007669"/>
    <property type="project" value="InterPro"/>
</dbReference>
<accession>A0A2Z5UUU9</accession>
<reference evidence="1 2" key="1">
    <citation type="submission" date="2017-03" db="EMBL/GenBank/DDBJ databases">
        <title>The genome sequence of Candidatus Rickettsiella viridis.</title>
        <authorList>
            <person name="Nikoh N."/>
            <person name="Tsuchida T."/>
            <person name="Yamaguchi K."/>
            <person name="Maeda T."/>
            <person name="Shigenobu S."/>
            <person name="Fukatsu T."/>
        </authorList>
    </citation>
    <scope>NUCLEOTIDE SEQUENCE [LARGE SCALE GENOMIC DNA]</scope>
    <source>
        <strain evidence="1 2">Ap-RA04</strain>
    </source>
</reference>
<dbReference type="RefSeq" id="WP_126322236.1">
    <property type="nucleotide sequence ID" value="NZ_AP018005.1"/>
</dbReference>